<feature type="binding site" evidence="1">
    <location>
        <position position="82"/>
    </location>
    <ligand>
        <name>Mg(2+)</name>
        <dbReference type="ChEBI" id="CHEBI:18420"/>
        <label>1</label>
        <note>catalytic</note>
    </ligand>
</feature>
<organism evidence="2 3">
    <name type="scientific">Chromobacterium paludis</name>
    <dbReference type="NCBI Taxonomy" id="2605945"/>
    <lineage>
        <taxon>Bacteria</taxon>
        <taxon>Pseudomonadati</taxon>
        <taxon>Pseudomonadota</taxon>
        <taxon>Betaproteobacteria</taxon>
        <taxon>Neisseriales</taxon>
        <taxon>Chromobacteriaceae</taxon>
        <taxon>Chromobacterium</taxon>
    </lineage>
</organism>
<accession>A0A5C1DD09</accession>
<dbReference type="Gene3D" id="3.40.190.80">
    <property type="match status" value="1"/>
</dbReference>
<dbReference type="SUPFAM" id="SSF56655">
    <property type="entry name" value="Carbohydrate phosphatase"/>
    <property type="match status" value="1"/>
</dbReference>
<sequence length="250" mass="26143">MPDDHRLSAITASHAAELLIQLRRGHHGSGSQLGKIGDAHANELILDLLRAARPEDGFLSEESAPDPSRLSKRRVWIIDPLDGTREYAERERDDWAVHIALTECGLPSACAVALPALGLVYSTASPVALPPLPAGPLKILVSRSRPPALAERVAAKLGAELVPMGSAGAKAMAVLRGEAHAYLHAGGLSEWDSCAPVGVALASGLHASRIDGSPCLYNQPDISMPDLLICRPECAPALLAAIAAAIEPGN</sequence>
<gene>
    <name evidence="2" type="ORF">FYK34_03020</name>
</gene>
<feature type="binding site" evidence="1">
    <location>
        <position position="192"/>
    </location>
    <ligand>
        <name>Mg(2+)</name>
        <dbReference type="ChEBI" id="CHEBI:18420"/>
        <label>1</label>
        <note>catalytic</note>
    </ligand>
</feature>
<dbReference type="GO" id="GO:0000103">
    <property type="term" value="P:sulfate assimilation"/>
    <property type="evidence" value="ECO:0007669"/>
    <property type="project" value="TreeGrafter"/>
</dbReference>
<dbReference type="CDD" id="cd01638">
    <property type="entry name" value="CysQ"/>
    <property type="match status" value="1"/>
</dbReference>
<dbReference type="InterPro" id="IPR050725">
    <property type="entry name" value="CysQ/Inositol_MonoPase"/>
</dbReference>
<dbReference type="GO" id="GO:0008441">
    <property type="term" value="F:3'(2'),5'-bisphosphate nucleotidase activity"/>
    <property type="evidence" value="ECO:0007669"/>
    <property type="project" value="TreeGrafter"/>
</dbReference>
<dbReference type="PRINTS" id="PR00377">
    <property type="entry name" value="IMPHPHTASES"/>
</dbReference>
<evidence type="ECO:0000313" key="3">
    <source>
        <dbReference type="Proteomes" id="UP000322079"/>
    </source>
</evidence>
<dbReference type="PANTHER" id="PTHR43028:SF5">
    <property type="entry name" value="3'(2'),5'-BISPHOSPHATE NUCLEOTIDASE 1"/>
    <property type="match status" value="1"/>
</dbReference>
<comment type="cofactor">
    <cofactor evidence="1">
        <name>Mg(2+)</name>
        <dbReference type="ChEBI" id="CHEBI:18420"/>
    </cofactor>
</comment>
<dbReference type="GO" id="GO:0046872">
    <property type="term" value="F:metal ion binding"/>
    <property type="evidence" value="ECO:0007669"/>
    <property type="project" value="UniProtKB-KW"/>
</dbReference>
<dbReference type="KEGG" id="chrm:FYK34_03020"/>
<keyword evidence="3" id="KW-1185">Reference proteome</keyword>
<keyword evidence="1" id="KW-0460">Magnesium</keyword>
<dbReference type="Gene3D" id="3.30.540.10">
    <property type="entry name" value="Fructose-1,6-Bisphosphatase, subunit A, domain 1"/>
    <property type="match status" value="1"/>
</dbReference>
<feature type="binding site" evidence="1">
    <location>
        <position position="79"/>
    </location>
    <ligand>
        <name>Mg(2+)</name>
        <dbReference type="ChEBI" id="CHEBI:18420"/>
        <label>1</label>
        <note>catalytic</note>
    </ligand>
</feature>
<name>A0A5C1DD09_9NEIS</name>
<dbReference type="Proteomes" id="UP000322079">
    <property type="component" value="Chromosome"/>
</dbReference>
<dbReference type="InterPro" id="IPR000760">
    <property type="entry name" value="Inositol_monophosphatase-like"/>
</dbReference>
<feature type="binding site" evidence="1">
    <location>
        <position position="61"/>
    </location>
    <ligand>
        <name>Mg(2+)</name>
        <dbReference type="ChEBI" id="CHEBI:18420"/>
        <label>1</label>
        <note>catalytic</note>
    </ligand>
</feature>
<dbReference type="AlphaFoldDB" id="A0A5C1DD09"/>
<protein>
    <submittedName>
        <fullName evidence="2">3'(2'),5'-bisphosphate nucleotidase CysQ</fullName>
    </submittedName>
</protein>
<evidence type="ECO:0000313" key="2">
    <source>
        <dbReference type="EMBL" id="QEL54606.1"/>
    </source>
</evidence>
<dbReference type="EMBL" id="CP043473">
    <property type="protein sequence ID" value="QEL54606.1"/>
    <property type="molecule type" value="Genomic_DNA"/>
</dbReference>
<dbReference type="Pfam" id="PF00459">
    <property type="entry name" value="Inositol_P"/>
    <property type="match status" value="2"/>
</dbReference>
<reference evidence="2 3" key="1">
    <citation type="submission" date="2019-08" db="EMBL/GenBank/DDBJ databases">
        <title>Chromobacterium paludis, a novel bacterium isolated from a Maryland marsh pond.</title>
        <authorList>
            <person name="Blackburn M.B."/>
            <person name="Gundersen-Rindal D.E."/>
        </authorList>
    </citation>
    <scope>NUCLEOTIDE SEQUENCE [LARGE SCALE GENOMIC DNA]</scope>
    <source>
        <strain evidence="3">IIBBL 257-1</strain>
    </source>
</reference>
<keyword evidence="1" id="KW-0479">Metal-binding</keyword>
<evidence type="ECO:0000256" key="1">
    <source>
        <dbReference type="PIRSR" id="PIRSR600760-2"/>
    </source>
</evidence>
<dbReference type="PANTHER" id="PTHR43028">
    <property type="entry name" value="3'(2'),5'-BISPHOSPHATE NUCLEOTIDASE 1"/>
    <property type="match status" value="1"/>
</dbReference>
<proteinExistence type="predicted"/>
<dbReference type="RefSeq" id="WP_149294992.1">
    <property type="nucleotide sequence ID" value="NZ_CP043473.1"/>
</dbReference>
<dbReference type="GO" id="GO:0050427">
    <property type="term" value="P:3'-phosphoadenosine 5'-phosphosulfate metabolic process"/>
    <property type="evidence" value="ECO:0007669"/>
    <property type="project" value="TreeGrafter"/>
</dbReference>
<feature type="binding site" evidence="1">
    <location>
        <position position="81"/>
    </location>
    <ligand>
        <name>Mg(2+)</name>
        <dbReference type="ChEBI" id="CHEBI:18420"/>
        <label>1</label>
        <note>catalytic</note>
    </ligand>
</feature>